<evidence type="ECO:0000313" key="8">
    <source>
        <dbReference type="Proteomes" id="UP000291142"/>
    </source>
</evidence>
<organism evidence="7 8">
    <name type="scientific">Hyunsoonleella flava</name>
    <dbReference type="NCBI Taxonomy" id="2527939"/>
    <lineage>
        <taxon>Bacteria</taxon>
        <taxon>Pseudomonadati</taxon>
        <taxon>Bacteroidota</taxon>
        <taxon>Flavobacteriia</taxon>
        <taxon>Flavobacteriales</taxon>
        <taxon>Flavobacteriaceae</taxon>
    </lineage>
</organism>
<protein>
    <submittedName>
        <fullName evidence="7">Glycosyltransferase</fullName>
    </submittedName>
</protein>
<dbReference type="InterPro" id="IPR029044">
    <property type="entry name" value="Nucleotide-diphossugar_trans"/>
</dbReference>
<comment type="subcellular location">
    <subcellularLocation>
        <location evidence="1">Cell membrane</location>
    </subcellularLocation>
</comment>
<dbReference type="OrthoDB" id="9810303at2"/>
<dbReference type="CDD" id="cd02522">
    <property type="entry name" value="GT_2_like_a"/>
    <property type="match status" value="1"/>
</dbReference>
<evidence type="ECO:0000313" key="7">
    <source>
        <dbReference type="EMBL" id="TBN05420.1"/>
    </source>
</evidence>
<dbReference type="SUPFAM" id="SSF53448">
    <property type="entry name" value="Nucleotide-diphospho-sugar transferases"/>
    <property type="match status" value="1"/>
</dbReference>
<dbReference type="NCBIfam" id="TIGR04283">
    <property type="entry name" value="glyco_like_mftF"/>
    <property type="match status" value="1"/>
</dbReference>
<dbReference type="Proteomes" id="UP000291142">
    <property type="component" value="Unassembled WGS sequence"/>
</dbReference>
<proteinExistence type="predicted"/>
<keyword evidence="4 7" id="KW-0808">Transferase</keyword>
<reference evidence="7 8" key="1">
    <citation type="submission" date="2019-02" db="EMBL/GenBank/DDBJ databases">
        <title>Hyunsoonleella sp., isolated from marine sediment.</title>
        <authorList>
            <person name="Liu B.-T."/>
        </authorList>
    </citation>
    <scope>NUCLEOTIDE SEQUENCE [LARGE SCALE GENOMIC DNA]</scope>
    <source>
        <strain evidence="7 8">T58</strain>
    </source>
</reference>
<dbReference type="PANTHER" id="PTHR43646:SF2">
    <property type="entry name" value="GLYCOSYLTRANSFERASE 2-LIKE DOMAIN-CONTAINING PROTEIN"/>
    <property type="match status" value="1"/>
</dbReference>
<keyword evidence="3" id="KW-0328">Glycosyltransferase</keyword>
<evidence type="ECO:0000256" key="3">
    <source>
        <dbReference type="ARBA" id="ARBA00022676"/>
    </source>
</evidence>
<sequence>MNKISIIIPVLNEAGCIKNLLNHLTENSSEEHIAEIIIVDGGSEDSTQQMVLDTFSQSENTRIDTKLIISEKGRAKQMNIGAKNASGDILYFLHADSFPPKHFDAHIVRVVKKGNNAGCFRMKFDSNHWWLTLAGWLTALPFKASRGGDQSQFITSQLFNDIGGYDERFSIYEDNDLISKLYARNEFVVIPKWLTTSARCYEKHGIWKTQFHFWRIHLKSRLGASPYELQSYYLQNLVNA</sequence>
<dbReference type="EMBL" id="SIRT01000002">
    <property type="protein sequence ID" value="TBN05420.1"/>
    <property type="molecule type" value="Genomic_DNA"/>
</dbReference>
<dbReference type="InterPro" id="IPR026461">
    <property type="entry name" value="Trfase_2_rSAM/seldom_assoc"/>
</dbReference>
<dbReference type="Pfam" id="PF00535">
    <property type="entry name" value="Glycos_transf_2"/>
    <property type="match status" value="1"/>
</dbReference>
<evidence type="ECO:0000256" key="1">
    <source>
        <dbReference type="ARBA" id="ARBA00004236"/>
    </source>
</evidence>
<keyword evidence="8" id="KW-1185">Reference proteome</keyword>
<accession>A0A4Q9FGQ4</accession>
<dbReference type="GO" id="GO:0016757">
    <property type="term" value="F:glycosyltransferase activity"/>
    <property type="evidence" value="ECO:0007669"/>
    <property type="project" value="UniProtKB-KW"/>
</dbReference>
<keyword evidence="5" id="KW-0472">Membrane</keyword>
<dbReference type="PANTHER" id="PTHR43646">
    <property type="entry name" value="GLYCOSYLTRANSFERASE"/>
    <property type="match status" value="1"/>
</dbReference>
<evidence type="ECO:0000256" key="5">
    <source>
        <dbReference type="ARBA" id="ARBA00023136"/>
    </source>
</evidence>
<comment type="caution">
    <text evidence="7">The sequence shown here is derived from an EMBL/GenBank/DDBJ whole genome shotgun (WGS) entry which is preliminary data.</text>
</comment>
<evidence type="ECO:0000256" key="4">
    <source>
        <dbReference type="ARBA" id="ARBA00022679"/>
    </source>
</evidence>
<gene>
    <name evidence="7" type="ORF">EYD45_03845</name>
</gene>
<dbReference type="RefSeq" id="WP_130963038.1">
    <property type="nucleotide sequence ID" value="NZ_SIRT01000002.1"/>
</dbReference>
<keyword evidence="2" id="KW-1003">Cell membrane</keyword>
<dbReference type="InterPro" id="IPR001173">
    <property type="entry name" value="Glyco_trans_2-like"/>
</dbReference>
<feature type="domain" description="Glycosyltransferase 2-like" evidence="6">
    <location>
        <begin position="5"/>
        <end position="133"/>
    </location>
</feature>
<evidence type="ECO:0000256" key="2">
    <source>
        <dbReference type="ARBA" id="ARBA00022475"/>
    </source>
</evidence>
<name>A0A4Q9FGQ4_9FLAO</name>
<dbReference type="AlphaFoldDB" id="A0A4Q9FGQ4"/>
<dbReference type="Gene3D" id="3.90.550.10">
    <property type="entry name" value="Spore Coat Polysaccharide Biosynthesis Protein SpsA, Chain A"/>
    <property type="match status" value="1"/>
</dbReference>
<dbReference type="GO" id="GO:0005886">
    <property type="term" value="C:plasma membrane"/>
    <property type="evidence" value="ECO:0007669"/>
    <property type="project" value="UniProtKB-SubCell"/>
</dbReference>
<evidence type="ECO:0000259" key="6">
    <source>
        <dbReference type="Pfam" id="PF00535"/>
    </source>
</evidence>